<protein>
    <submittedName>
        <fullName evidence="3">Class I SAM-dependent methyltransferase</fullName>
    </submittedName>
</protein>
<gene>
    <name evidence="3" type="ORF">PWF71_01535</name>
</gene>
<dbReference type="RefSeq" id="WP_275093380.1">
    <property type="nucleotide sequence ID" value="NZ_CP118606.1"/>
</dbReference>
<dbReference type="SUPFAM" id="SSF53335">
    <property type="entry name" value="S-adenosyl-L-methionine-dependent methyltransferases"/>
    <property type="match status" value="1"/>
</dbReference>
<dbReference type="PANTHER" id="PTHR43861">
    <property type="entry name" value="TRANS-ACONITATE 2-METHYLTRANSFERASE-RELATED"/>
    <property type="match status" value="1"/>
</dbReference>
<dbReference type="InterPro" id="IPR041698">
    <property type="entry name" value="Methyltransf_25"/>
</dbReference>
<dbReference type="EMBL" id="CP118606">
    <property type="protein sequence ID" value="WEF21374.1"/>
    <property type="molecule type" value="Genomic_DNA"/>
</dbReference>
<dbReference type="Gene3D" id="3.40.50.150">
    <property type="entry name" value="Vaccinia Virus protein VP39"/>
    <property type="match status" value="1"/>
</dbReference>
<reference evidence="3" key="1">
    <citation type="submission" date="2023-02" db="EMBL/GenBank/DDBJ databases">
        <title>Genome sequence of Microbacterium liquefaciens B1075.</title>
        <authorList>
            <person name="Cao J."/>
            <person name="Li X."/>
        </authorList>
    </citation>
    <scope>NUCLEOTIDE SEQUENCE</scope>
    <source>
        <strain evidence="3">B1075</strain>
    </source>
</reference>
<evidence type="ECO:0000313" key="3">
    <source>
        <dbReference type="EMBL" id="WEF21374.1"/>
    </source>
</evidence>
<keyword evidence="3" id="KW-0489">Methyltransferase</keyword>
<evidence type="ECO:0000259" key="2">
    <source>
        <dbReference type="Pfam" id="PF13649"/>
    </source>
</evidence>
<proteinExistence type="predicted"/>
<accession>A0AAJ5VBV2</accession>
<dbReference type="GO" id="GO:0008168">
    <property type="term" value="F:methyltransferase activity"/>
    <property type="evidence" value="ECO:0007669"/>
    <property type="project" value="UniProtKB-KW"/>
</dbReference>
<dbReference type="InterPro" id="IPR029063">
    <property type="entry name" value="SAM-dependent_MTases_sf"/>
</dbReference>
<dbReference type="CDD" id="cd02440">
    <property type="entry name" value="AdoMet_MTases"/>
    <property type="match status" value="1"/>
</dbReference>
<name>A0AAJ5VBV2_MICMQ</name>
<evidence type="ECO:0000256" key="1">
    <source>
        <dbReference type="ARBA" id="ARBA00022679"/>
    </source>
</evidence>
<organism evidence="3 4">
    <name type="scientific">Microbacterium maritypicum</name>
    <name type="common">Microbacterium liquefaciens</name>
    <dbReference type="NCBI Taxonomy" id="33918"/>
    <lineage>
        <taxon>Bacteria</taxon>
        <taxon>Bacillati</taxon>
        <taxon>Actinomycetota</taxon>
        <taxon>Actinomycetes</taxon>
        <taxon>Micrococcales</taxon>
        <taxon>Microbacteriaceae</taxon>
        <taxon>Microbacterium</taxon>
    </lineage>
</organism>
<evidence type="ECO:0000313" key="4">
    <source>
        <dbReference type="Proteomes" id="UP001214756"/>
    </source>
</evidence>
<dbReference type="GO" id="GO:0032259">
    <property type="term" value="P:methylation"/>
    <property type="evidence" value="ECO:0007669"/>
    <property type="project" value="UniProtKB-KW"/>
</dbReference>
<dbReference type="AlphaFoldDB" id="A0AAJ5VBV2"/>
<sequence length="213" mass="22611">MTDADSSDAQTFWEARYASSEAVWSGRVNTVVREVAESLEPGSALDLGCGEGGDAVWLASRGWLTVGVDLSDTAAERARTAAASVGLGANAVSFVAADLSEWTTTQTFDFVTSAFLHSWPVKIPRSDIVRRSKDFVAPGGSLLVVAHAAPPPWADAASASSVSFPTPESDLATMELPDGWHVDRCELHEREAIGPDGRRATLIDSVVLVRRPS</sequence>
<dbReference type="Pfam" id="PF13649">
    <property type="entry name" value="Methyltransf_25"/>
    <property type="match status" value="1"/>
</dbReference>
<feature type="domain" description="Methyltransferase" evidence="2">
    <location>
        <begin position="45"/>
        <end position="140"/>
    </location>
</feature>
<keyword evidence="1" id="KW-0808">Transferase</keyword>
<dbReference type="Proteomes" id="UP001214756">
    <property type="component" value="Chromosome"/>
</dbReference>